<name>A0A843WX92_COLES</name>
<protein>
    <submittedName>
        <fullName evidence="2">Uncharacterized protein</fullName>
    </submittedName>
</protein>
<evidence type="ECO:0000256" key="1">
    <source>
        <dbReference type="SAM" id="MobiDB-lite"/>
    </source>
</evidence>
<sequence length="113" mass="12485">MRNQRRLMGQGKSDEQPPYEELTYNSLKASSKLSESDWLHEEKDESDVTFPSTLAMNVSIRCNLLDSSASSSSLLFMLSWLYEPSSDVSSSSLRALRLALIPLVAQLASPEGG</sequence>
<organism evidence="2 3">
    <name type="scientific">Colocasia esculenta</name>
    <name type="common">Wild taro</name>
    <name type="synonym">Arum esculentum</name>
    <dbReference type="NCBI Taxonomy" id="4460"/>
    <lineage>
        <taxon>Eukaryota</taxon>
        <taxon>Viridiplantae</taxon>
        <taxon>Streptophyta</taxon>
        <taxon>Embryophyta</taxon>
        <taxon>Tracheophyta</taxon>
        <taxon>Spermatophyta</taxon>
        <taxon>Magnoliopsida</taxon>
        <taxon>Liliopsida</taxon>
        <taxon>Araceae</taxon>
        <taxon>Aroideae</taxon>
        <taxon>Colocasieae</taxon>
        <taxon>Colocasia</taxon>
    </lineage>
</organism>
<dbReference type="EMBL" id="NMUH01005455">
    <property type="protein sequence ID" value="MQM12797.1"/>
    <property type="molecule type" value="Genomic_DNA"/>
</dbReference>
<reference evidence="2" key="1">
    <citation type="submission" date="2017-07" db="EMBL/GenBank/DDBJ databases">
        <title>Taro Niue Genome Assembly and Annotation.</title>
        <authorList>
            <person name="Atibalentja N."/>
            <person name="Keating K."/>
            <person name="Fields C.J."/>
        </authorList>
    </citation>
    <scope>NUCLEOTIDE SEQUENCE</scope>
    <source>
        <strain evidence="2">Niue_2</strain>
        <tissue evidence="2">Leaf</tissue>
    </source>
</reference>
<accession>A0A843WX92</accession>
<evidence type="ECO:0000313" key="2">
    <source>
        <dbReference type="EMBL" id="MQM12797.1"/>
    </source>
</evidence>
<proteinExistence type="predicted"/>
<dbReference type="AlphaFoldDB" id="A0A843WX92"/>
<gene>
    <name evidence="2" type="ORF">Taro_045717</name>
</gene>
<evidence type="ECO:0000313" key="3">
    <source>
        <dbReference type="Proteomes" id="UP000652761"/>
    </source>
</evidence>
<feature type="region of interest" description="Disordered" evidence="1">
    <location>
        <begin position="1"/>
        <end position="20"/>
    </location>
</feature>
<keyword evidence="3" id="KW-1185">Reference proteome</keyword>
<dbReference type="Proteomes" id="UP000652761">
    <property type="component" value="Unassembled WGS sequence"/>
</dbReference>
<comment type="caution">
    <text evidence="2">The sequence shown here is derived from an EMBL/GenBank/DDBJ whole genome shotgun (WGS) entry which is preliminary data.</text>
</comment>